<protein>
    <submittedName>
        <fullName evidence="1">Uncharacterized protein</fullName>
    </submittedName>
</protein>
<dbReference type="Proteomes" id="UP000018440">
    <property type="component" value="Unassembled WGS sequence"/>
</dbReference>
<evidence type="ECO:0000313" key="1">
    <source>
        <dbReference type="EMBL" id="ENV44973.1"/>
    </source>
</evidence>
<dbReference type="EMBL" id="APPQ01000024">
    <property type="protein sequence ID" value="ENV44973.1"/>
    <property type="molecule type" value="Genomic_DNA"/>
</dbReference>
<reference evidence="1 2" key="1">
    <citation type="submission" date="2013-02" db="EMBL/GenBank/DDBJ databases">
        <title>The Genome Sequence of Acinetobacter schindleri CIP 107287.</title>
        <authorList>
            <consortium name="The Broad Institute Genome Sequencing Platform"/>
            <consortium name="The Broad Institute Genome Sequencing Center for Infectious Disease"/>
            <person name="Cerqueira G."/>
            <person name="Feldgarden M."/>
            <person name="Courvalin P."/>
            <person name="Perichon B."/>
            <person name="Grillot-Courvalin C."/>
            <person name="Clermont D."/>
            <person name="Rocha E."/>
            <person name="Yoon E.-J."/>
            <person name="Nemec A."/>
            <person name="Walker B."/>
            <person name="Young S.K."/>
            <person name="Zeng Q."/>
            <person name="Gargeya S."/>
            <person name="Fitzgerald M."/>
            <person name="Haas B."/>
            <person name="Abouelleil A."/>
            <person name="Alvarado L."/>
            <person name="Arachchi H.M."/>
            <person name="Berlin A.M."/>
            <person name="Chapman S.B."/>
            <person name="Dewar J."/>
            <person name="Goldberg J."/>
            <person name="Griggs A."/>
            <person name="Gujja S."/>
            <person name="Hansen M."/>
            <person name="Howarth C."/>
            <person name="Imamovic A."/>
            <person name="Larimer J."/>
            <person name="McCowan C."/>
            <person name="Murphy C."/>
            <person name="Neiman D."/>
            <person name="Pearson M."/>
            <person name="Priest M."/>
            <person name="Roberts A."/>
            <person name="Saif S."/>
            <person name="Shea T."/>
            <person name="Sisk P."/>
            <person name="Sykes S."/>
            <person name="Wortman J."/>
            <person name="Nusbaum C."/>
            <person name="Birren B."/>
        </authorList>
    </citation>
    <scope>NUCLEOTIDE SEQUENCE [LARGE SCALE GENOMIC DNA]</scope>
    <source>
        <strain evidence="1 2">CIP 107287</strain>
    </source>
</reference>
<sequence length="259" mass="30674">MQQSRLKEEQPTWFKLMDFWDLPELEFERLIKQAKSEIESNGLQHTSDVLHTISMLIYLKKNNLIFFSVEDLLPIAKKHWKSLFSINERMREIKDFSFTEHSGSYGFYAKGILEFDKFIKEVMASYEEKYSEQDIERVKNLLDLMDTDGWLFAQRISLTNSEENYYYDYPILKEIDPIVFAKKLCDTNSNHSNSILHGLWNRYSIKGSFDMYAKENKWFANVENSIKSDILPSAHKILKAKINLRILPKISEIKKESNK</sequence>
<comment type="caution">
    <text evidence="1">The sequence shown here is derived from an EMBL/GenBank/DDBJ whole genome shotgun (WGS) entry which is preliminary data.</text>
</comment>
<accession>N9ALQ7</accession>
<proteinExistence type="predicted"/>
<dbReference type="HOGENOM" id="CLU_1072109_0_0_6"/>
<name>N9ALQ7_9GAMM</name>
<evidence type="ECO:0000313" key="2">
    <source>
        <dbReference type="Proteomes" id="UP000018440"/>
    </source>
</evidence>
<gene>
    <name evidence="1" type="ORF">F955_01056</name>
</gene>
<dbReference type="AlphaFoldDB" id="N9ALQ7"/>
<dbReference type="PATRIC" id="fig|1217988.3.peg.1015"/>
<dbReference type="RefSeq" id="WP_004891746.1">
    <property type="nucleotide sequence ID" value="NZ_KB849575.1"/>
</dbReference>
<organism evidence="1 2">
    <name type="scientific">Acinetobacter schindleri CIP 107287</name>
    <dbReference type="NCBI Taxonomy" id="1217988"/>
    <lineage>
        <taxon>Bacteria</taxon>
        <taxon>Pseudomonadati</taxon>
        <taxon>Pseudomonadota</taxon>
        <taxon>Gammaproteobacteria</taxon>
        <taxon>Moraxellales</taxon>
        <taxon>Moraxellaceae</taxon>
        <taxon>Acinetobacter</taxon>
    </lineage>
</organism>